<dbReference type="Proteomes" id="UP000285120">
    <property type="component" value="Unassembled WGS sequence"/>
</dbReference>
<evidence type="ECO:0000313" key="1">
    <source>
        <dbReference type="EMBL" id="RKD69635.1"/>
    </source>
</evidence>
<comment type="caution">
    <text evidence="1">The sequence shown here is derived from an EMBL/GenBank/DDBJ whole genome shotgun (WGS) entry which is preliminary data.</text>
</comment>
<proteinExistence type="predicted"/>
<gene>
    <name evidence="1" type="ORF">ATL39_3059</name>
</gene>
<accession>A0A419UWX2</accession>
<sequence>MTFEKRLAALDKILDIRPQNKSRKNSTTNRSRLEVLDQLEDEQQAILQEMGITLYPDNEGSPLIVNLEDQSVRMTKEERGEKGKEVIKIREQQARIIKELEQYLCPKIEKEEEIDKEQWLEEK</sequence>
<dbReference type="EMBL" id="RAPK01000011">
    <property type="protein sequence ID" value="RKD69635.1"/>
    <property type="molecule type" value="Genomic_DNA"/>
</dbReference>
<name>A0A419UWX2_9BACL</name>
<keyword evidence="2" id="KW-1185">Reference proteome</keyword>
<reference evidence="1 2" key="1">
    <citation type="submission" date="2018-09" db="EMBL/GenBank/DDBJ databases">
        <title>Genomic Encyclopedia of Archaeal and Bacterial Type Strains, Phase II (KMG-II): from individual species to whole genera.</title>
        <authorList>
            <person name="Goeker M."/>
        </authorList>
    </citation>
    <scope>NUCLEOTIDE SEQUENCE [LARGE SCALE GENOMIC DNA]</scope>
    <source>
        <strain evidence="1 2">DSM 17008</strain>
    </source>
</reference>
<evidence type="ECO:0000313" key="2">
    <source>
        <dbReference type="Proteomes" id="UP000285120"/>
    </source>
</evidence>
<dbReference type="RefSeq" id="WP_120194193.1">
    <property type="nucleotide sequence ID" value="NZ_RAPK01000011.1"/>
</dbReference>
<organism evidence="1 2">
    <name type="scientific">Sinobaca qinghaiensis</name>
    <dbReference type="NCBI Taxonomy" id="342944"/>
    <lineage>
        <taxon>Bacteria</taxon>
        <taxon>Bacillati</taxon>
        <taxon>Bacillota</taxon>
        <taxon>Bacilli</taxon>
        <taxon>Bacillales</taxon>
        <taxon>Sporolactobacillaceae</taxon>
        <taxon>Sinobaca</taxon>
    </lineage>
</organism>
<protein>
    <submittedName>
        <fullName evidence="1">Uncharacterized protein</fullName>
    </submittedName>
</protein>
<dbReference type="AlphaFoldDB" id="A0A419UWX2"/>